<protein>
    <submittedName>
        <fullName evidence="2">Uncharacterized protein</fullName>
    </submittedName>
</protein>
<evidence type="ECO:0000313" key="2">
    <source>
        <dbReference type="EMBL" id="MCM2392048.1"/>
    </source>
</evidence>
<organism evidence="2 3">
    <name type="scientific">Streptomyces albipurpureus</name>
    <dbReference type="NCBI Taxonomy" id="2897419"/>
    <lineage>
        <taxon>Bacteria</taxon>
        <taxon>Bacillati</taxon>
        <taxon>Actinomycetota</taxon>
        <taxon>Actinomycetes</taxon>
        <taxon>Kitasatosporales</taxon>
        <taxon>Streptomycetaceae</taxon>
        <taxon>Streptomyces</taxon>
    </lineage>
</organism>
<dbReference type="Proteomes" id="UP001431429">
    <property type="component" value="Unassembled WGS sequence"/>
</dbReference>
<dbReference type="RefSeq" id="WP_250922639.1">
    <property type="nucleotide sequence ID" value="NZ_JAMQAW010000036.1"/>
</dbReference>
<sequence length="94" mass="10218">MPELTVGELVDQLSALDRDATVRLAVNPFFPMAHRIAGVMPGRDENGRPLVFLADGDQLGHLPPDVAVELTWQEPTIAPTRGRRRAARPSGGDH</sequence>
<dbReference type="EMBL" id="JAMQAW010000036">
    <property type="protein sequence ID" value="MCM2392048.1"/>
    <property type="molecule type" value="Genomic_DNA"/>
</dbReference>
<accession>A0ABT0UXI7</accession>
<gene>
    <name evidence="2" type="ORF">NBG84_27815</name>
</gene>
<evidence type="ECO:0000256" key="1">
    <source>
        <dbReference type="SAM" id="MobiDB-lite"/>
    </source>
</evidence>
<name>A0ABT0UXI7_9ACTN</name>
<proteinExistence type="predicted"/>
<comment type="caution">
    <text evidence="2">The sequence shown here is derived from an EMBL/GenBank/DDBJ whole genome shotgun (WGS) entry which is preliminary data.</text>
</comment>
<keyword evidence="3" id="KW-1185">Reference proteome</keyword>
<feature type="region of interest" description="Disordered" evidence="1">
    <location>
        <begin position="75"/>
        <end position="94"/>
    </location>
</feature>
<reference evidence="2" key="1">
    <citation type="submission" date="2022-06" db="EMBL/GenBank/DDBJ databases">
        <title>Genome public.</title>
        <authorList>
            <person name="Sun Q."/>
        </authorList>
    </citation>
    <scope>NUCLEOTIDE SEQUENCE</scope>
    <source>
        <strain evidence="2">CWNU-1</strain>
    </source>
</reference>
<evidence type="ECO:0000313" key="3">
    <source>
        <dbReference type="Proteomes" id="UP001431429"/>
    </source>
</evidence>